<comment type="caution">
    <text evidence="2">The sequence shown here is derived from an EMBL/GenBank/DDBJ whole genome shotgun (WGS) entry which is preliminary data.</text>
</comment>
<dbReference type="CDD" id="cd06223">
    <property type="entry name" value="PRTases_typeI"/>
    <property type="match status" value="1"/>
</dbReference>
<keyword evidence="3" id="KW-1185">Reference proteome</keyword>
<dbReference type="AlphaFoldDB" id="A0A820VS81"/>
<organism evidence="2 3">
    <name type="scientific">Rotaria magnacalcarata</name>
    <dbReference type="NCBI Taxonomy" id="392030"/>
    <lineage>
        <taxon>Eukaryota</taxon>
        <taxon>Metazoa</taxon>
        <taxon>Spiralia</taxon>
        <taxon>Gnathifera</taxon>
        <taxon>Rotifera</taxon>
        <taxon>Eurotatoria</taxon>
        <taxon>Bdelloidea</taxon>
        <taxon>Philodinida</taxon>
        <taxon>Philodinidae</taxon>
        <taxon>Rotaria</taxon>
    </lineage>
</organism>
<dbReference type="SUPFAM" id="SSF53271">
    <property type="entry name" value="PRTase-like"/>
    <property type="match status" value="1"/>
</dbReference>
<evidence type="ECO:0000259" key="1">
    <source>
        <dbReference type="Pfam" id="PF14681"/>
    </source>
</evidence>
<dbReference type="Pfam" id="PF14681">
    <property type="entry name" value="UPRTase"/>
    <property type="match status" value="1"/>
</dbReference>
<protein>
    <recommendedName>
        <fullName evidence="1">Phosphoribosyltransferase domain-containing protein</fullName>
    </recommendedName>
</protein>
<proteinExistence type="predicted"/>
<reference evidence="2" key="1">
    <citation type="submission" date="2021-02" db="EMBL/GenBank/DDBJ databases">
        <authorList>
            <person name="Nowell W R."/>
        </authorList>
    </citation>
    <scope>NUCLEOTIDE SEQUENCE</scope>
</reference>
<sequence>ECLEPALIEVHKDAKIGKILIQTNPMTGEPELHYLRLPRDIARAYVLILDATIATGAAALMAIRVLLDHNVPEEKIALLSLLVSKQGSLIMHQYFMKCEIQKERSTIKVKNRTEIL</sequence>
<dbReference type="Gene3D" id="3.40.50.2020">
    <property type="match status" value="1"/>
</dbReference>
<accession>A0A820VS81</accession>
<feature type="domain" description="Phosphoribosyltransferase" evidence="1">
    <location>
        <begin position="1"/>
        <end position="100"/>
    </location>
</feature>
<name>A0A820VS81_9BILA</name>
<dbReference type="InterPro" id="IPR000836">
    <property type="entry name" value="PRTase_dom"/>
</dbReference>
<dbReference type="InterPro" id="IPR029057">
    <property type="entry name" value="PRTase-like"/>
</dbReference>
<evidence type="ECO:0000313" key="2">
    <source>
        <dbReference type="EMBL" id="CAF4506257.1"/>
    </source>
</evidence>
<evidence type="ECO:0000313" key="3">
    <source>
        <dbReference type="Proteomes" id="UP000663866"/>
    </source>
</evidence>
<dbReference type="Proteomes" id="UP000663866">
    <property type="component" value="Unassembled WGS sequence"/>
</dbReference>
<dbReference type="EMBL" id="CAJOBG010054109">
    <property type="protein sequence ID" value="CAF4506257.1"/>
    <property type="molecule type" value="Genomic_DNA"/>
</dbReference>
<gene>
    <name evidence="2" type="ORF">OVN521_LOCUS41047</name>
</gene>
<feature type="non-terminal residue" evidence="2">
    <location>
        <position position="1"/>
    </location>
</feature>